<evidence type="ECO:0000313" key="3">
    <source>
        <dbReference type="WBParaSite" id="ECPE_0000324001-mRNA-1"/>
    </source>
</evidence>
<sequence>MTSAIVEQLTNRGHTVNEDAFKVIYRVPPYPSKTVRQQHLATAEAPAIRLFNPSLCPQKRFVEALQLSWPRSEFICMAGVDSFHDLLTLAIDPVPETGDG</sequence>
<protein>
    <submittedName>
        <fullName evidence="3">Glyco_transf_28 domain-containing protein</fullName>
    </submittedName>
</protein>
<dbReference type="Proteomes" id="UP000272942">
    <property type="component" value="Unassembled WGS sequence"/>
</dbReference>
<keyword evidence="2" id="KW-1185">Reference proteome</keyword>
<accession>A0A183A8F2</accession>
<proteinExistence type="predicted"/>
<organism evidence="3">
    <name type="scientific">Echinostoma caproni</name>
    <dbReference type="NCBI Taxonomy" id="27848"/>
    <lineage>
        <taxon>Eukaryota</taxon>
        <taxon>Metazoa</taxon>
        <taxon>Spiralia</taxon>
        <taxon>Lophotrochozoa</taxon>
        <taxon>Platyhelminthes</taxon>
        <taxon>Trematoda</taxon>
        <taxon>Digenea</taxon>
        <taxon>Plagiorchiida</taxon>
        <taxon>Echinostomata</taxon>
        <taxon>Echinostomatoidea</taxon>
        <taxon>Echinostomatidae</taxon>
        <taxon>Echinostoma</taxon>
    </lineage>
</organism>
<dbReference type="EMBL" id="UZAN01040210">
    <property type="protein sequence ID" value="VDP68838.1"/>
    <property type="molecule type" value="Genomic_DNA"/>
</dbReference>
<evidence type="ECO:0000313" key="1">
    <source>
        <dbReference type="EMBL" id="VDP68838.1"/>
    </source>
</evidence>
<reference evidence="3" key="1">
    <citation type="submission" date="2016-06" db="UniProtKB">
        <authorList>
            <consortium name="WormBaseParasite"/>
        </authorList>
    </citation>
    <scope>IDENTIFICATION</scope>
</reference>
<evidence type="ECO:0000313" key="2">
    <source>
        <dbReference type="Proteomes" id="UP000272942"/>
    </source>
</evidence>
<dbReference type="WBParaSite" id="ECPE_0000324001-mRNA-1">
    <property type="protein sequence ID" value="ECPE_0000324001-mRNA-1"/>
    <property type="gene ID" value="ECPE_0000324001"/>
</dbReference>
<name>A0A183A8F2_9TREM</name>
<reference evidence="1 2" key="2">
    <citation type="submission" date="2018-11" db="EMBL/GenBank/DDBJ databases">
        <authorList>
            <consortium name="Pathogen Informatics"/>
        </authorList>
    </citation>
    <scope>NUCLEOTIDE SEQUENCE [LARGE SCALE GENOMIC DNA]</scope>
    <source>
        <strain evidence="1 2">Egypt</strain>
    </source>
</reference>
<gene>
    <name evidence="1" type="ORF">ECPE_LOCUS3237</name>
</gene>
<dbReference type="AlphaFoldDB" id="A0A183A8F2"/>